<dbReference type="EMBL" id="JRPD02000011">
    <property type="protein sequence ID" value="TLE00035.1"/>
    <property type="molecule type" value="Genomic_DNA"/>
</dbReference>
<keyword evidence="2" id="KW-0456">Lyase</keyword>
<dbReference type="EC" id="4.2.1.75" evidence="2"/>
<keyword evidence="5" id="KW-1185">Reference proteome</keyword>
<name>A0A099TYV7_9HELI</name>
<protein>
    <submittedName>
        <fullName evidence="2">Uroporphyrinogen-III synthase</fullName>
        <ecNumber evidence="2">4.2.1.75</ecNumber>
    </submittedName>
</protein>
<proteinExistence type="predicted"/>
<feature type="domain" description="Tetrapyrrole biosynthesis uroporphyrinogen III synthase" evidence="1">
    <location>
        <begin position="19"/>
        <end position="213"/>
    </location>
</feature>
<dbReference type="STRING" id="216.LS73_01170"/>
<dbReference type="SUPFAM" id="SSF69618">
    <property type="entry name" value="HemD-like"/>
    <property type="match status" value="1"/>
</dbReference>
<accession>A0A099TYV7</accession>
<reference evidence="2 5" key="2">
    <citation type="submission" date="2018-06" db="EMBL/GenBank/DDBJ databases">
        <authorList>
            <consortium name="Pathogen Informatics"/>
            <person name="Doyle S."/>
        </authorList>
    </citation>
    <scope>NUCLEOTIDE SEQUENCE [LARGE SCALE GENOMIC DNA]</scope>
    <source>
        <strain evidence="2 5">NCTC12714</strain>
    </source>
</reference>
<organism evidence="2 5">
    <name type="scientific">Helicobacter muridarum</name>
    <dbReference type="NCBI Taxonomy" id="216"/>
    <lineage>
        <taxon>Bacteria</taxon>
        <taxon>Pseudomonadati</taxon>
        <taxon>Campylobacterota</taxon>
        <taxon>Epsilonproteobacteria</taxon>
        <taxon>Campylobacterales</taxon>
        <taxon>Helicobacteraceae</taxon>
        <taxon>Helicobacter</taxon>
    </lineage>
</organism>
<dbReference type="Gene3D" id="3.40.50.10090">
    <property type="match status" value="2"/>
</dbReference>
<gene>
    <name evidence="2" type="primary">hemD</name>
    <name evidence="3" type="ORF">LS73_005750</name>
    <name evidence="2" type="ORF">NCTC12714_00911</name>
</gene>
<dbReference type="AlphaFoldDB" id="A0A099TYV7"/>
<dbReference type="EMBL" id="UGJE01000002">
    <property type="protein sequence ID" value="STQ86120.1"/>
    <property type="molecule type" value="Genomic_DNA"/>
</dbReference>
<evidence type="ECO:0000259" key="1">
    <source>
        <dbReference type="Pfam" id="PF02602"/>
    </source>
</evidence>
<evidence type="ECO:0000313" key="2">
    <source>
        <dbReference type="EMBL" id="STQ86120.1"/>
    </source>
</evidence>
<dbReference type="Proteomes" id="UP000255139">
    <property type="component" value="Unassembled WGS sequence"/>
</dbReference>
<dbReference type="InterPro" id="IPR036108">
    <property type="entry name" value="4pyrrol_syn_uPrphyn_synt_sf"/>
</dbReference>
<reference evidence="3 4" key="1">
    <citation type="journal article" date="2014" name="Genome Announc.">
        <title>Draft genome sequences of eight enterohepatic helicobacter species isolated from both laboratory and wild rodents.</title>
        <authorList>
            <person name="Sheh A."/>
            <person name="Shen Z."/>
            <person name="Fox J.G."/>
        </authorList>
    </citation>
    <scope>NUCLEOTIDE SEQUENCE [LARGE SCALE GENOMIC DNA]</scope>
    <source>
        <strain evidence="3 4">ST1</strain>
    </source>
</reference>
<dbReference type="Proteomes" id="UP000029922">
    <property type="component" value="Unassembled WGS sequence"/>
</dbReference>
<dbReference type="RefSeq" id="WP_034556824.1">
    <property type="nucleotide sequence ID" value="NZ_FZML01000012.1"/>
</dbReference>
<evidence type="ECO:0000313" key="3">
    <source>
        <dbReference type="EMBL" id="TLE00035.1"/>
    </source>
</evidence>
<sequence>MIYILKSDKDPIINESYLSHNVCLLSLLQIQFHDFSLDLEQINKADYLLFTSKNALKAIINHSYFDLLANKQALFIGEKSKNIWLQKGGKYAVSPADLGVSECNNGKKFAEIISPIVNGKNILYLCGKDRATDFKVLLKDSFIQEVIVYSSIENCNPDTNLSNISENAQSSDTFEDESIFIFGSPKHYQVFCKYYRWNLSWLAISLGDTTFQSFGNNVRKLNAKGNFQKALKVAQALCGTTPLQHNIPVDVDNVF</sequence>
<dbReference type="GO" id="GO:0033014">
    <property type="term" value="P:tetrapyrrole biosynthetic process"/>
    <property type="evidence" value="ECO:0007669"/>
    <property type="project" value="InterPro"/>
</dbReference>
<evidence type="ECO:0000313" key="4">
    <source>
        <dbReference type="Proteomes" id="UP000029922"/>
    </source>
</evidence>
<evidence type="ECO:0000313" key="5">
    <source>
        <dbReference type="Proteomes" id="UP000255139"/>
    </source>
</evidence>
<dbReference type="Pfam" id="PF02602">
    <property type="entry name" value="HEM4"/>
    <property type="match status" value="1"/>
</dbReference>
<dbReference type="InterPro" id="IPR003754">
    <property type="entry name" value="4pyrrol_synth_uPrphyn_synth"/>
</dbReference>
<dbReference type="OrthoDB" id="5324347at2"/>
<dbReference type="GO" id="GO:0004852">
    <property type="term" value="F:uroporphyrinogen-III synthase activity"/>
    <property type="evidence" value="ECO:0007669"/>
    <property type="project" value="UniProtKB-EC"/>
</dbReference>